<feature type="compositionally biased region" description="Low complexity" evidence="1">
    <location>
        <begin position="964"/>
        <end position="973"/>
    </location>
</feature>
<feature type="region of interest" description="Disordered" evidence="1">
    <location>
        <begin position="447"/>
        <end position="497"/>
    </location>
</feature>
<feature type="compositionally biased region" description="Low complexity" evidence="1">
    <location>
        <begin position="242"/>
        <end position="254"/>
    </location>
</feature>
<evidence type="ECO:0000256" key="1">
    <source>
        <dbReference type="SAM" id="MobiDB-lite"/>
    </source>
</evidence>
<reference evidence="2" key="1">
    <citation type="submission" date="2020-06" db="EMBL/GenBank/DDBJ databases">
        <authorList>
            <person name="Li T."/>
            <person name="Hu X."/>
            <person name="Zhang T."/>
            <person name="Song X."/>
            <person name="Zhang H."/>
            <person name="Dai N."/>
            <person name="Sheng W."/>
            <person name="Hou X."/>
            <person name="Wei L."/>
        </authorList>
    </citation>
    <scope>NUCLEOTIDE SEQUENCE</scope>
    <source>
        <strain evidence="2">G01</strain>
        <tissue evidence="2">Leaf</tissue>
    </source>
</reference>
<accession>A0AAW2K6A5</accession>
<dbReference type="AlphaFoldDB" id="A0AAW2K6A5"/>
<dbReference type="EMBL" id="JACGWK010000307">
    <property type="protein sequence ID" value="KAL0302164.1"/>
    <property type="molecule type" value="Genomic_DNA"/>
</dbReference>
<feature type="compositionally biased region" description="Pro residues" evidence="1">
    <location>
        <begin position="473"/>
        <end position="489"/>
    </location>
</feature>
<sequence>MPPPSPCPSSFAPFPIPPARPPRAAGPCSSAGLAPPRRWVGPRLRARVPVLPPFRACSCLPLPFFRPPSRAPSAGLRPVCALPPPCGAPPWFFGSPVLVLSPLPGAFRFALPLPLPPSARARLLLAFPPSPLASALPPPCPSPCPFSPSGLALCRGFPFALPPSRSPCRSLFCSPCGAPAPLARAPCPARCCVPSWRPLFSLSAFLARCLLLLPGPSPRRPLPLGVRAPPPRRFPFGPSPGPSLSRSPLPSSSRLPPPLARPGGPSGRGPAPSLWPLACPPGAPWAPVLFPLVPAVRLSFPAAFGAPPVPSPPFRGPLPPSSPSGPPSPPLALAFPSCPPAFRLRLLPLPPRRVPLCPPVARLRLAAGGPPAAAPPLPPLGSGPSPVSRSLALGASALAAAAGCSLPPCRSPLSPSSPSLPPAAPSFSLPLPPASCVFPRPPLTAGSPPPWSSSSASSSWRGPPSSPVLPSSPSLPSPRPSPLAGPPCSTPSVPRPSAGRSLPLLPRFFCPRVLRLLPLPSPSALPPLRPPPRAFSALLRRLPSSLLFPLPPASFPAPSPPSPSFSLASAALPVPPRPPAPPSLWSLSPPLPAPPSPGRPLPPPLPPPSPPSHCPAPPYPPPWSLPAPGRRSLRPSPPVCPCPCSPLSSWWPPSSSSPCFPARGALLSPPPSPAFLPLPGLSAWPRGPPARGFRRVPPVPPSPVAVWASPSGGLLLPSRRPPRRGFLPSALLSLRRALPPLMPPLLRSLPPRCRLASGRLPLRCPLLPCVRPRGFFVVVWRFAPRSGAPSRSSPSPPGGLSPRRRLPLVLPCSSAASPLPAGGLSVCPSSWPSLPAFLSPPSPLPSSVSFPFLRLGRLPCVLVPPLCRVPSRLLPCRASRFFCRFLVSALFAASLPPLPLLSCLFPLGLPFAAPPPPLALFSRIPLRRPRCRPWARPASPPPPFSASPRDPSDARVPPPPSLPPSASLPRSLRRPSCSRSSLLPGRCPCLLPVGVVLPAARPSPSLSSFPCAGSLHFGLAGRWAGACAFPLPAPGAPGGVGRRLGRAWRRSASARLPPRRSPCLTSRLGPCVLSLAVFPLAPWRPGSFGPLPAATSLLSPSWPPSPHRPPRRPFSLCPPPPSPLLLPFTPALARPCPSSPAFPRPPRAFIHTCSPR</sequence>
<reference evidence="2" key="2">
    <citation type="journal article" date="2024" name="Plant">
        <title>Genomic evolution and insights into agronomic trait innovations of Sesamum species.</title>
        <authorList>
            <person name="Miao H."/>
            <person name="Wang L."/>
            <person name="Qu L."/>
            <person name="Liu H."/>
            <person name="Sun Y."/>
            <person name="Le M."/>
            <person name="Wang Q."/>
            <person name="Wei S."/>
            <person name="Zheng Y."/>
            <person name="Lin W."/>
            <person name="Duan Y."/>
            <person name="Cao H."/>
            <person name="Xiong S."/>
            <person name="Wang X."/>
            <person name="Wei L."/>
            <person name="Li C."/>
            <person name="Ma Q."/>
            <person name="Ju M."/>
            <person name="Zhao R."/>
            <person name="Li G."/>
            <person name="Mu C."/>
            <person name="Tian Q."/>
            <person name="Mei H."/>
            <person name="Zhang T."/>
            <person name="Gao T."/>
            <person name="Zhang H."/>
        </authorList>
    </citation>
    <scope>NUCLEOTIDE SEQUENCE</scope>
    <source>
        <strain evidence="2">G01</strain>
    </source>
</reference>
<feature type="compositionally biased region" description="Pro residues" evidence="1">
    <location>
        <begin position="589"/>
        <end position="613"/>
    </location>
</feature>
<evidence type="ECO:0000313" key="2">
    <source>
        <dbReference type="EMBL" id="KAL0302164.1"/>
    </source>
</evidence>
<feature type="compositionally biased region" description="Low complexity" evidence="1">
    <location>
        <begin position="452"/>
        <end position="472"/>
    </location>
</feature>
<organism evidence="2">
    <name type="scientific">Sesamum angustifolium</name>
    <dbReference type="NCBI Taxonomy" id="2727405"/>
    <lineage>
        <taxon>Eukaryota</taxon>
        <taxon>Viridiplantae</taxon>
        <taxon>Streptophyta</taxon>
        <taxon>Embryophyta</taxon>
        <taxon>Tracheophyta</taxon>
        <taxon>Spermatophyta</taxon>
        <taxon>Magnoliopsida</taxon>
        <taxon>eudicotyledons</taxon>
        <taxon>Gunneridae</taxon>
        <taxon>Pentapetalae</taxon>
        <taxon>asterids</taxon>
        <taxon>lamiids</taxon>
        <taxon>Lamiales</taxon>
        <taxon>Pedaliaceae</taxon>
        <taxon>Sesamum</taxon>
    </lineage>
</organism>
<protein>
    <submittedName>
        <fullName evidence="2">Uncharacterized protein</fullName>
    </submittedName>
</protein>
<proteinExistence type="predicted"/>
<feature type="region of interest" description="Disordered" evidence="1">
    <location>
        <begin position="221"/>
        <end position="269"/>
    </location>
</feature>
<name>A0AAW2K6A5_9LAMI</name>
<feature type="compositionally biased region" description="Pro residues" evidence="1">
    <location>
        <begin position="228"/>
        <end position="241"/>
    </location>
</feature>
<feature type="region of interest" description="Disordered" evidence="1">
    <location>
        <begin position="585"/>
        <end position="613"/>
    </location>
</feature>
<gene>
    <name evidence="2" type="ORF">Sangu_3116100</name>
</gene>
<feature type="region of interest" description="Disordered" evidence="1">
    <location>
        <begin position="934"/>
        <end position="973"/>
    </location>
</feature>
<comment type="caution">
    <text evidence="2">The sequence shown here is derived from an EMBL/GenBank/DDBJ whole genome shotgun (WGS) entry which is preliminary data.</text>
</comment>